<dbReference type="GO" id="GO:0030643">
    <property type="term" value="P:intracellular phosphate ion homeostasis"/>
    <property type="evidence" value="ECO:0007669"/>
    <property type="project" value="EnsemblFungi"/>
</dbReference>
<dbReference type="GO" id="GO:0005634">
    <property type="term" value="C:nucleus"/>
    <property type="evidence" value="ECO:0007669"/>
    <property type="project" value="TreeGrafter"/>
</dbReference>
<evidence type="ECO:0000256" key="1">
    <source>
        <dbReference type="ARBA" id="ARBA00001946"/>
    </source>
</evidence>
<feature type="region of interest" description="Disordered" evidence="5">
    <location>
        <begin position="1"/>
        <end position="22"/>
    </location>
</feature>
<accession>A0A139A4I3</accession>
<proteinExistence type="predicted"/>
<name>A0A139A4I3_GONPJ</name>
<keyword evidence="4" id="KW-0460">Magnesium</keyword>
<dbReference type="GO" id="GO:0006798">
    <property type="term" value="P:polyphosphate catabolic process"/>
    <property type="evidence" value="ECO:0007669"/>
    <property type="project" value="EnsemblFungi"/>
</dbReference>
<dbReference type="GO" id="GO:0052846">
    <property type="term" value="F:inositol-1,5-bisdiphosphate-2,3,4,6-tetrakisphosphate 1-diphosphatase activity"/>
    <property type="evidence" value="ECO:0007669"/>
    <property type="project" value="EnsemblFungi"/>
</dbReference>
<evidence type="ECO:0000256" key="3">
    <source>
        <dbReference type="ARBA" id="ARBA00022801"/>
    </source>
</evidence>
<dbReference type="GO" id="GO:0071545">
    <property type="term" value="P:inositol phosphate catabolic process"/>
    <property type="evidence" value="ECO:0007669"/>
    <property type="project" value="EnsemblFungi"/>
</dbReference>
<dbReference type="GO" id="GO:0046872">
    <property type="term" value="F:metal ion binding"/>
    <property type="evidence" value="ECO:0007669"/>
    <property type="project" value="UniProtKB-KW"/>
</dbReference>
<sequence>MSTRSGHAVNSSAEKRSPPLNAMGRKSQIYVNGVRQVGACVVIKPSTKQILVISSRKHPDKWVLPKGGWEDFEPTLEACAVRETWEEAGVKGDVKAELGKWKYEAGKEKEEVGVFEMEVRDEEKKWPEEKERERKWVSYDEALKLLNHRKWMNEAVARSSLSR</sequence>
<dbReference type="GO" id="GO:1901911">
    <property type="term" value="P:adenosine 5'-(hexahydrogen pentaphosphate) catabolic process"/>
    <property type="evidence" value="ECO:0007669"/>
    <property type="project" value="EnsemblFungi"/>
</dbReference>
<dbReference type="GO" id="GO:0034431">
    <property type="term" value="F:bis(5'-adenosyl)-hexaphosphatase activity"/>
    <property type="evidence" value="ECO:0007669"/>
    <property type="project" value="EnsemblFungi"/>
</dbReference>
<dbReference type="GO" id="GO:0000298">
    <property type="term" value="F:endopolyphosphatase activity"/>
    <property type="evidence" value="ECO:0007669"/>
    <property type="project" value="EnsemblFungi"/>
</dbReference>
<comment type="cofactor">
    <cofactor evidence="1">
        <name>Mg(2+)</name>
        <dbReference type="ChEBI" id="CHEBI:18420"/>
    </cofactor>
</comment>
<dbReference type="GO" id="GO:0008796">
    <property type="term" value="F:bis(5'-nucleosyl)-tetraphosphatase activity"/>
    <property type="evidence" value="ECO:0007669"/>
    <property type="project" value="EnsemblFungi"/>
</dbReference>
<dbReference type="AlphaFoldDB" id="A0A139A4I3"/>
<gene>
    <name evidence="7" type="ORF">M427DRAFT_421458</name>
</gene>
<dbReference type="GO" id="GO:1901907">
    <property type="term" value="P:diadenosine pentaphosphate catabolic process"/>
    <property type="evidence" value="ECO:0007669"/>
    <property type="project" value="EnsemblFungi"/>
</dbReference>
<dbReference type="Gene3D" id="3.90.79.10">
    <property type="entry name" value="Nucleoside Triphosphate Pyrophosphohydrolase"/>
    <property type="match status" value="1"/>
</dbReference>
<dbReference type="InterPro" id="IPR000086">
    <property type="entry name" value="NUDIX_hydrolase_dom"/>
</dbReference>
<dbReference type="InterPro" id="IPR047198">
    <property type="entry name" value="DDP-like_NUDIX"/>
</dbReference>
<evidence type="ECO:0000313" key="8">
    <source>
        <dbReference type="Proteomes" id="UP000070544"/>
    </source>
</evidence>
<dbReference type="InterPro" id="IPR015797">
    <property type="entry name" value="NUDIX_hydrolase-like_dom_sf"/>
</dbReference>
<keyword evidence="2" id="KW-0479">Metal-binding</keyword>
<dbReference type="GO" id="GO:1990174">
    <property type="term" value="F:phosphodiesterase decapping endonuclease activity"/>
    <property type="evidence" value="ECO:0007669"/>
    <property type="project" value="EnsemblFungi"/>
</dbReference>
<dbReference type="GO" id="GO:0052745">
    <property type="term" value="F:inositol phosphate phosphatase activity"/>
    <property type="evidence" value="ECO:0007669"/>
    <property type="project" value="EnsemblFungi"/>
</dbReference>
<dbReference type="PANTHER" id="PTHR12629:SF0">
    <property type="entry name" value="DIPHOSPHOINOSITOL-POLYPHOSPHATE DIPHOSPHATASE"/>
    <property type="match status" value="1"/>
</dbReference>
<dbReference type="GO" id="GO:0052843">
    <property type="term" value="F:inositol-1-diphosphate-2,3,4,5,6-pentakisphosphate diphosphatase activity"/>
    <property type="evidence" value="ECO:0007669"/>
    <property type="project" value="EnsemblFungi"/>
</dbReference>
<dbReference type="EMBL" id="KQ965797">
    <property type="protein sequence ID" value="KXS11726.1"/>
    <property type="molecule type" value="Genomic_DNA"/>
</dbReference>
<dbReference type="GO" id="GO:0005737">
    <property type="term" value="C:cytoplasm"/>
    <property type="evidence" value="ECO:0007669"/>
    <property type="project" value="TreeGrafter"/>
</dbReference>
<dbReference type="GO" id="GO:0052847">
    <property type="term" value="F:inositol-1,5-bisdiphosphate-2,3,4,6-tetrakisphosphate 5-diphosphatase activity"/>
    <property type="evidence" value="ECO:0007669"/>
    <property type="project" value="EnsemblFungi"/>
</dbReference>
<dbReference type="PANTHER" id="PTHR12629">
    <property type="entry name" value="DIPHOSPHOINOSITOL POLYPHOSPHATE PHOSPHOHYDROLASE"/>
    <property type="match status" value="1"/>
</dbReference>
<evidence type="ECO:0000256" key="2">
    <source>
        <dbReference type="ARBA" id="ARBA00022723"/>
    </source>
</evidence>
<organism evidence="7 8">
    <name type="scientific">Gonapodya prolifera (strain JEL478)</name>
    <name type="common">Monoblepharis prolifera</name>
    <dbReference type="NCBI Taxonomy" id="1344416"/>
    <lineage>
        <taxon>Eukaryota</taxon>
        <taxon>Fungi</taxon>
        <taxon>Fungi incertae sedis</taxon>
        <taxon>Chytridiomycota</taxon>
        <taxon>Chytridiomycota incertae sedis</taxon>
        <taxon>Monoblepharidomycetes</taxon>
        <taxon>Monoblepharidales</taxon>
        <taxon>Gonapodyaceae</taxon>
        <taxon>Gonapodya</taxon>
    </lineage>
</organism>
<dbReference type="OMA" id="EDQWPEM"/>
<dbReference type="Pfam" id="PF00293">
    <property type="entry name" value="NUDIX"/>
    <property type="match status" value="1"/>
</dbReference>
<evidence type="ECO:0000259" key="6">
    <source>
        <dbReference type="PROSITE" id="PS51462"/>
    </source>
</evidence>
<dbReference type="GO" id="GO:1901909">
    <property type="term" value="P:diadenosine hexaphosphate catabolic process"/>
    <property type="evidence" value="ECO:0007669"/>
    <property type="project" value="EnsemblFungi"/>
</dbReference>
<protein>
    <recommendedName>
        <fullName evidence="6">Nudix hydrolase domain-containing protein</fullName>
    </recommendedName>
</protein>
<evidence type="ECO:0000313" key="7">
    <source>
        <dbReference type="EMBL" id="KXS11726.1"/>
    </source>
</evidence>
<feature type="compositionally biased region" description="Polar residues" evidence="5">
    <location>
        <begin position="1"/>
        <end position="12"/>
    </location>
</feature>
<dbReference type="Proteomes" id="UP000070544">
    <property type="component" value="Unassembled WGS sequence"/>
</dbReference>
<dbReference type="OrthoDB" id="2011998at2759"/>
<keyword evidence="3" id="KW-0378">Hydrolase</keyword>
<dbReference type="PROSITE" id="PS51462">
    <property type="entry name" value="NUDIX"/>
    <property type="match status" value="1"/>
</dbReference>
<evidence type="ECO:0000256" key="4">
    <source>
        <dbReference type="ARBA" id="ARBA00022842"/>
    </source>
</evidence>
<dbReference type="CDD" id="cd04666">
    <property type="entry name" value="NUDIX_DIPP2_like_Nudt4"/>
    <property type="match status" value="1"/>
</dbReference>
<keyword evidence="8" id="KW-1185">Reference proteome</keyword>
<feature type="domain" description="Nudix hydrolase" evidence="6">
    <location>
        <begin position="33"/>
        <end position="159"/>
    </location>
</feature>
<dbReference type="STRING" id="1344416.A0A139A4I3"/>
<evidence type="ECO:0000256" key="5">
    <source>
        <dbReference type="SAM" id="MobiDB-lite"/>
    </source>
</evidence>
<dbReference type="GO" id="GO:0052845">
    <property type="term" value="F:inositol-5-diphosphate-1,2,3,4,6-pentakisphosphate diphosphatase activity"/>
    <property type="evidence" value="ECO:0007669"/>
    <property type="project" value="EnsemblFungi"/>
</dbReference>
<dbReference type="GO" id="GO:0034432">
    <property type="term" value="F:bis(5'-adenosyl)-pentaphosphatase activity"/>
    <property type="evidence" value="ECO:0007669"/>
    <property type="project" value="EnsemblFungi"/>
</dbReference>
<dbReference type="SUPFAM" id="SSF55811">
    <property type="entry name" value="Nudix"/>
    <property type="match status" value="1"/>
</dbReference>
<reference evidence="7 8" key="1">
    <citation type="journal article" date="2015" name="Genome Biol. Evol.">
        <title>Phylogenomic analyses indicate that early fungi evolved digesting cell walls of algal ancestors of land plants.</title>
        <authorList>
            <person name="Chang Y."/>
            <person name="Wang S."/>
            <person name="Sekimoto S."/>
            <person name="Aerts A.L."/>
            <person name="Choi C."/>
            <person name="Clum A."/>
            <person name="LaButti K.M."/>
            <person name="Lindquist E.A."/>
            <person name="Yee Ngan C."/>
            <person name="Ohm R.A."/>
            <person name="Salamov A.A."/>
            <person name="Grigoriev I.V."/>
            <person name="Spatafora J.W."/>
            <person name="Berbee M.L."/>
        </authorList>
    </citation>
    <scope>NUCLEOTIDE SEQUENCE [LARGE SCALE GENOMIC DNA]</scope>
    <source>
        <strain evidence="7 8">JEL478</strain>
    </source>
</reference>